<dbReference type="InterPro" id="IPR002048">
    <property type="entry name" value="EF_hand_dom"/>
</dbReference>
<dbReference type="InterPro" id="IPR018247">
    <property type="entry name" value="EF_Hand_1_Ca_BS"/>
</dbReference>
<evidence type="ECO:0000256" key="1">
    <source>
        <dbReference type="ARBA" id="ARBA00004496"/>
    </source>
</evidence>
<sequence>MDPPNPSHPGIHTTCPSKSLHPPPGCPLRAQHIARTPPIPCKVATPDRETPHIPIGRAILATTTLIQVISRNRATSLRRVAINPSLKQTVSPHIRRRILRLTTRNWFVAIDQDGNEELSYEELRSALLTNGNRQFSSVTVKYLVSIFDLNGDGVIGFEEFEPLWSYLNQWIRMFDSFDQDRNGIIDTAELGHALANYGIQLAPDVIDIVMKKYGEAPAAPSWNRQLVPAPLMELDHFVCACVSVREMCRVYEDCSAEGRPRMDRDAFLRAVLVLP</sequence>
<dbReference type="SMART" id="SM00054">
    <property type="entry name" value="EFh"/>
    <property type="match status" value="3"/>
</dbReference>
<keyword evidence="2" id="KW-0963">Cytoplasm</keyword>
<evidence type="ECO:0000256" key="3">
    <source>
        <dbReference type="ARBA" id="ARBA00022723"/>
    </source>
</evidence>
<feature type="domain" description="EF-hand" evidence="7">
    <location>
        <begin position="165"/>
        <end position="200"/>
    </location>
</feature>
<dbReference type="Gene3D" id="1.10.238.10">
    <property type="entry name" value="EF-hand"/>
    <property type="match status" value="1"/>
</dbReference>
<dbReference type="InterPro" id="IPR051426">
    <property type="entry name" value="Peflin/Sorcin_CaBP"/>
</dbReference>
<dbReference type="PROSITE" id="PS50222">
    <property type="entry name" value="EF_HAND_2"/>
    <property type="match status" value="2"/>
</dbReference>
<dbReference type="PROSITE" id="PS00018">
    <property type="entry name" value="EF_HAND_1"/>
    <property type="match status" value="1"/>
</dbReference>
<evidence type="ECO:0000313" key="9">
    <source>
        <dbReference type="Proteomes" id="UP000759537"/>
    </source>
</evidence>
<dbReference type="Proteomes" id="UP000759537">
    <property type="component" value="Unassembled WGS sequence"/>
</dbReference>
<dbReference type="SUPFAM" id="SSF47473">
    <property type="entry name" value="EF-hand"/>
    <property type="match status" value="1"/>
</dbReference>
<keyword evidence="4" id="KW-0677">Repeat</keyword>
<keyword evidence="5" id="KW-0106">Calcium</keyword>
<reference evidence="8" key="2">
    <citation type="journal article" date="2020" name="Nat. Commun.">
        <title>Large-scale genome sequencing of mycorrhizal fungi provides insights into the early evolution of symbiotic traits.</title>
        <authorList>
            <person name="Miyauchi S."/>
            <person name="Kiss E."/>
            <person name="Kuo A."/>
            <person name="Drula E."/>
            <person name="Kohler A."/>
            <person name="Sanchez-Garcia M."/>
            <person name="Morin E."/>
            <person name="Andreopoulos B."/>
            <person name="Barry K.W."/>
            <person name="Bonito G."/>
            <person name="Buee M."/>
            <person name="Carver A."/>
            <person name="Chen C."/>
            <person name="Cichocki N."/>
            <person name="Clum A."/>
            <person name="Culley D."/>
            <person name="Crous P.W."/>
            <person name="Fauchery L."/>
            <person name="Girlanda M."/>
            <person name="Hayes R.D."/>
            <person name="Keri Z."/>
            <person name="LaButti K."/>
            <person name="Lipzen A."/>
            <person name="Lombard V."/>
            <person name="Magnuson J."/>
            <person name="Maillard F."/>
            <person name="Murat C."/>
            <person name="Nolan M."/>
            <person name="Ohm R.A."/>
            <person name="Pangilinan J."/>
            <person name="Pereira M.F."/>
            <person name="Perotto S."/>
            <person name="Peter M."/>
            <person name="Pfister S."/>
            <person name="Riley R."/>
            <person name="Sitrit Y."/>
            <person name="Stielow J.B."/>
            <person name="Szollosi G."/>
            <person name="Zifcakova L."/>
            <person name="Stursova M."/>
            <person name="Spatafora J.W."/>
            <person name="Tedersoo L."/>
            <person name="Vaario L.M."/>
            <person name="Yamada A."/>
            <person name="Yan M."/>
            <person name="Wang P."/>
            <person name="Xu J."/>
            <person name="Bruns T."/>
            <person name="Baldrian P."/>
            <person name="Vilgalys R."/>
            <person name="Dunand C."/>
            <person name="Henrissat B."/>
            <person name="Grigoriev I.V."/>
            <person name="Hibbett D."/>
            <person name="Nagy L.G."/>
            <person name="Martin F.M."/>
        </authorList>
    </citation>
    <scope>NUCLEOTIDE SEQUENCE</scope>
    <source>
        <strain evidence="8">Prilba</strain>
    </source>
</reference>
<dbReference type="EMBL" id="WHVB01000046">
    <property type="protein sequence ID" value="KAF8465599.1"/>
    <property type="molecule type" value="Genomic_DNA"/>
</dbReference>
<evidence type="ECO:0000256" key="5">
    <source>
        <dbReference type="ARBA" id="ARBA00022837"/>
    </source>
</evidence>
<dbReference type="GO" id="GO:0048306">
    <property type="term" value="F:calcium-dependent protein binding"/>
    <property type="evidence" value="ECO:0007669"/>
    <property type="project" value="UniProtKB-ARBA"/>
</dbReference>
<feature type="domain" description="EF-hand" evidence="7">
    <location>
        <begin position="104"/>
        <end position="133"/>
    </location>
</feature>
<dbReference type="GO" id="GO:0005509">
    <property type="term" value="F:calcium ion binding"/>
    <property type="evidence" value="ECO:0007669"/>
    <property type="project" value="InterPro"/>
</dbReference>
<dbReference type="Pfam" id="PF13405">
    <property type="entry name" value="EF-hand_6"/>
    <property type="match status" value="1"/>
</dbReference>
<accession>A0A9P5JUP5</accession>
<dbReference type="GO" id="GO:0005737">
    <property type="term" value="C:cytoplasm"/>
    <property type="evidence" value="ECO:0007669"/>
    <property type="project" value="UniProtKB-SubCell"/>
</dbReference>
<dbReference type="InterPro" id="IPR011992">
    <property type="entry name" value="EF-hand-dom_pair"/>
</dbReference>
<dbReference type="PANTHER" id="PTHR46212:SF3">
    <property type="entry name" value="GH27120P"/>
    <property type="match status" value="1"/>
</dbReference>
<evidence type="ECO:0000259" key="7">
    <source>
        <dbReference type="PROSITE" id="PS50222"/>
    </source>
</evidence>
<evidence type="ECO:0000256" key="2">
    <source>
        <dbReference type="ARBA" id="ARBA00022490"/>
    </source>
</evidence>
<protein>
    <recommendedName>
        <fullName evidence="7">EF-hand domain-containing protein</fullName>
    </recommendedName>
</protein>
<feature type="region of interest" description="Disordered" evidence="6">
    <location>
        <begin position="1"/>
        <end position="25"/>
    </location>
</feature>
<dbReference type="OrthoDB" id="186625at2759"/>
<evidence type="ECO:0000256" key="4">
    <source>
        <dbReference type="ARBA" id="ARBA00022737"/>
    </source>
</evidence>
<dbReference type="PANTHER" id="PTHR46212">
    <property type="entry name" value="PEFLIN"/>
    <property type="match status" value="1"/>
</dbReference>
<gene>
    <name evidence="8" type="ORF">DFH94DRAFT_354508</name>
</gene>
<name>A0A9P5JUP5_9AGAM</name>
<keyword evidence="3" id="KW-0479">Metal-binding</keyword>
<evidence type="ECO:0000256" key="6">
    <source>
        <dbReference type="SAM" id="MobiDB-lite"/>
    </source>
</evidence>
<dbReference type="AlphaFoldDB" id="A0A9P5JUP5"/>
<comment type="subcellular location">
    <subcellularLocation>
        <location evidence="1">Cytoplasm</location>
    </subcellularLocation>
</comment>
<proteinExistence type="predicted"/>
<comment type="caution">
    <text evidence="8">The sequence shown here is derived from an EMBL/GenBank/DDBJ whole genome shotgun (WGS) entry which is preliminary data.</text>
</comment>
<reference evidence="8" key="1">
    <citation type="submission" date="2019-10" db="EMBL/GenBank/DDBJ databases">
        <authorList>
            <consortium name="DOE Joint Genome Institute"/>
            <person name="Kuo A."/>
            <person name="Miyauchi S."/>
            <person name="Kiss E."/>
            <person name="Drula E."/>
            <person name="Kohler A."/>
            <person name="Sanchez-Garcia M."/>
            <person name="Andreopoulos B."/>
            <person name="Barry K.W."/>
            <person name="Bonito G."/>
            <person name="Buee M."/>
            <person name="Carver A."/>
            <person name="Chen C."/>
            <person name="Cichocki N."/>
            <person name="Clum A."/>
            <person name="Culley D."/>
            <person name="Crous P.W."/>
            <person name="Fauchery L."/>
            <person name="Girlanda M."/>
            <person name="Hayes R."/>
            <person name="Keri Z."/>
            <person name="LaButti K."/>
            <person name="Lipzen A."/>
            <person name="Lombard V."/>
            <person name="Magnuson J."/>
            <person name="Maillard F."/>
            <person name="Morin E."/>
            <person name="Murat C."/>
            <person name="Nolan M."/>
            <person name="Ohm R."/>
            <person name="Pangilinan J."/>
            <person name="Pereira M."/>
            <person name="Perotto S."/>
            <person name="Peter M."/>
            <person name="Riley R."/>
            <person name="Sitrit Y."/>
            <person name="Stielow B."/>
            <person name="Szollosi G."/>
            <person name="Zifcakova L."/>
            <person name="Stursova M."/>
            <person name="Spatafora J.W."/>
            <person name="Tedersoo L."/>
            <person name="Vaario L.-M."/>
            <person name="Yamada A."/>
            <person name="Yan M."/>
            <person name="Wang P."/>
            <person name="Xu J."/>
            <person name="Bruns T."/>
            <person name="Baldrian P."/>
            <person name="Vilgalys R."/>
            <person name="Henrissat B."/>
            <person name="Grigoriev I.V."/>
            <person name="Hibbett D."/>
            <person name="Nagy L.G."/>
            <person name="Martin F.M."/>
        </authorList>
    </citation>
    <scope>NUCLEOTIDE SEQUENCE</scope>
    <source>
        <strain evidence="8">Prilba</strain>
    </source>
</reference>
<organism evidence="8 9">
    <name type="scientific">Russula ochroleuca</name>
    <dbReference type="NCBI Taxonomy" id="152965"/>
    <lineage>
        <taxon>Eukaryota</taxon>
        <taxon>Fungi</taxon>
        <taxon>Dikarya</taxon>
        <taxon>Basidiomycota</taxon>
        <taxon>Agaricomycotina</taxon>
        <taxon>Agaricomycetes</taxon>
        <taxon>Russulales</taxon>
        <taxon>Russulaceae</taxon>
        <taxon>Russula</taxon>
    </lineage>
</organism>
<keyword evidence="9" id="KW-1185">Reference proteome</keyword>
<dbReference type="Pfam" id="PF13499">
    <property type="entry name" value="EF-hand_7"/>
    <property type="match status" value="1"/>
</dbReference>
<evidence type="ECO:0000313" key="8">
    <source>
        <dbReference type="EMBL" id="KAF8465599.1"/>
    </source>
</evidence>